<dbReference type="AlphaFoldDB" id="A0A9P7RSI7"/>
<dbReference type="KEGG" id="more:E1B28_012879"/>
<dbReference type="RefSeq" id="XP_043005405.1">
    <property type="nucleotide sequence ID" value="XM_043158035.1"/>
</dbReference>
<dbReference type="Proteomes" id="UP001049176">
    <property type="component" value="Chromosome 8"/>
</dbReference>
<comment type="caution">
    <text evidence="1">The sequence shown here is derived from an EMBL/GenBank/DDBJ whole genome shotgun (WGS) entry which is preliminary data.</text>
</comment>
<reference evidence="1" key="1">
    <citation type="journal article" date="2021" name="Genome Biol. Evol.">
        <title>The assembled and annotated genome of the fairy-ring fungus Marasmius oreades.</title>
        <authorList>
            <person name="Hiltunen M."/>
            <person name="Ament-Velasquez S.L."/>
            <person name="Johannesson H."/>
        </authorList>
    </citation>
    <scope>NUCLEOTIDE SEQUENCE</scope>
    <source>
        <strain evidence="1">03SP1</strain>
    </source>
</reference>
<gene>
    <name evidence="1" type="ORF">E1B28_012879</name>
</gene>
<dbReference type="GeneID" id="66081954"/>
<evidence type="ECO:0000313" key="1">
    <source>
        <dbReference type="EMBL" id="KAG7088934.1"/>
    </source>
</evidence>
<dbReference type="EMBL" id="CM032188">
    <property type="protein sequence ID" value="KAG7088934.1"/>
    <property type="molecule type" value="Genomic_DNA"/>
</dbReference>
<dbReference type="OrthoDB" id="3257409at2759"/>
<protein>
    <submittedName>
        <fullName evidence="1">Uncharacterized protein</fullName>
    </submittedName>
</protein>
<evidence type="ECO:0000313" key="2">
    <source>
        <dbReference type="Proteomes" id="UP001049176"/>
    </source>
</evidence>
<sequence>MPSNVWCTHCSEYVTRKRAREHRNLMYSPYSHTASTVIPSTQFPPHTSVPEPILPPPEQSFLDDDEPLNEIAGPRPFKLSTGEPMNPVLRARVEDADSDDGDEMDCDDWRELDPADAERLDEEDMFAWEQFQQQYCVQHAGLTFEDNMRLEYEWNATNTTLGEYDVAICRAFAFKVTEHITDKAFEKVPFAFPRGPEQTPLPKLDSLNSRIKLLARIYPQLYDMCPQSCCCYAGAYEKLDKCPFCEEPCFRSDRCARKHFTYIPLIPRLKAFARSEPMATKMRYHGHEHQHVPGMSSDIFDGKSYRRLLQ</sequence>
<proteinExistence type="predicted"/>
<name>A0A9P7RSI7_9AGAR</name>
<accession>A0A9P7RSI7</accession>
<keyword evidence="2" id="KW-1185">Reference proteome</keyword>
<organism evidence="1 2">
    <name type="scientific">Marasmius oreades</name>
    <name type="common">fairy-ring Marasmius</name>
    <dbReference type="NCBI Taxonomy" id="181124"/>
    <lineage>
        <taxon>Eukaryota</taxon>
        <taxon>Fungi</taxon>
        <taxon>Dikarya</taxon>
        <taxon>Basidiomycota</taxon>
        <taxon>Agaricomycotina</taxon>
        <taxon>Agaricomycetes</taxon>
        <taxon>Agaricomycetidae</taxon>
        <taxon>Agaricales</taxon>
        <taxon>Marasmiineae</taxon>
        <taxon>Marasmiaceae</taxon>
        <taxon>Marasmius</taxon>
    </lineage>
</organism>